<evidence type="ECO:0000256" key="3">
    <source>
        <dbReference type="ARBA" id="ARBA00022692"/>
    </source>
</evidence>
<keyword evidence="5 7" id="KW-0472">Membrane</keyword>
<dbReference type="GO" id="GO:0016247">
    <property type="term" value="F:channel regulator activity"/>
    <property type="evidence" value="ECO:0007669"/>
    <property type="project" value="TreeGrafter"/>
</dbReference>
<sequence length="320" mass="36593">MDCCTKKRFLTVMTSFCAGAAFGLLAIAVGTDYWLYTKEQTTESEQNKTVFYRSVYSGLWRTCEDQERDAIYPTCRYIKYFTVNDERDGMRPTDTILLNIRRATMFPLVSLLILLIGGILCFVSHCKPNGGRKILTFVCGILFVLAGLCTLVGIILYIGSITEEVGNKPRASIEKPKFIYHYGPSFMMAVGSFILTELSGVFSVYLYITKHKQARRKKMQQALKHEGNDRANNWRQRRPRAEQPSRERSQSRDRSRDPSMSRSESYFTYTPISDTSHELSNYNFQRDASRNTIATTAEMHVQKDTVAPPSIDIVRRTTPV</sequence>
<dbReference type="InterPro" id="IPR008368">
    <property type="entry name" value="VDCC_gsu"/>
</dbReference>
<name>A0AAN8G9W4_PATCE</name>
<dbReference type="GO" id="GO:0099590">
    <property type="term" value="P:neurotransmitter receptor internalization"/>
    <property type="evidence" value="ECO:0007669"/>
    <property type="project" value="TreeGrafter"/>
</dbReference>
<feature type="region of interest" description="Disordered" evidence="6">
    <location>
        <begin position="217"/>
        <end position="268"/>
    </location>
</feature>
<dbReference type="GO" id="GO:0019226">
    <property type="term" value="P:transmission of nerve impulse"/>
    <property type="evidence" value="ECO:0007669"/>
    <property type="project" value="TreeGrafter"/>
</dbReference>
<evidence type="ECO:0000256" key="4">
    <source>
        <dbReference type="ARBA" id="ARBA00022989"/>
    </source>
</evidence>
<proteinExistence type="inferred from homology"/>
<evidence type="ECO:0000313" key="8">
    <source>
        <dbReference type="EMBL" id="KAK6169018.1"/>
    </source>
</evidence>
<evidence type="ECO:0000256" key="6">
    <source>
        <dbReference type="SAM" id="MobiDB-lite"/>
    </source>
</evidence>
<protein>
    <recommendedName>
        <fullName evidence="10">Voltage-dependent calcium channel gamma-5 subunit</fullName>
    </recommendedName>
</protein>
<organism evidence="8 9">
    <name type="scientific">Patella caerulea</name>
    <name type="common">Rayed Mediterranean limpet</name>
    <dbReference type="NCBI Taxonomy" id="87958"/>
    <lineage>
        <taxon>Eukaryota</taxon>
        <taxon>Metazoa</taxon>
        <taxon>Spiralia</taxon>
        <taxon>Lophotrochozoa</taxon>
        <taxon>Mollusca</taxon>
        <taxon>Gastropoda</taxon>
        <taxon>Patellogastropoda</taxon>
        <taxon>Patelloidea</taxon>
        <taxon>Patellidae</taxon>
        <taxon>Patella</taxon>
    </lineage>
</organism>
<keyword evidence="9" id="KW-1185">Reference proteome</keyword>
<feature type="compositionally biased region" description="Basic and acidic residues" evidence="6">
    <location>
        <begin position="239"/>
        <end position="259"/>
    </location>
</feature>
<dbReference type="EMBL" id="JAZGQO010000015">
    <property type="protein sequence ID" value="KAK6169018.1"/>
    <property type="molecule type" value="Genomic_DNA"/>
</dbReference>
<feature type="transmembrane region" description="Helical" evidence="7">
    <location>
        <begin position="179"/>
        <end position="208"/>
    </location>
</feature>
<accession>A0AAN8G9W4</accession>
<dbReference type="PANTHER" id="PTHR12107">
    <property type="entry name" value="VOLTAGE-DEPENDENT CALCIUM CHANNEL GAMMA SUBUNIT"/>
    <property type="match status" value="1"/>
</dbReference>
<dbReference type="PRINTS" id="PR01792">
    <property type="entry name" value="VDCCGAMMA"/>
</dbReference>
<dbReference type="Gene3D" id="1.20.140.150">
    <property type="match status" value="1"/>
</dbReference>
<dbReference type="GO" id="GO:0032281">
    <property type="term" value="C:AMPA glutamate receptor complex"/>
    <property type="evidence" value="ECO:0007669"/>
    <property type="project" value="TreeGrafter"/>
</dbReference>
<dbReference type="GO" id="GO:0051968">
    <property type="term" value="P:positive regulation of synaptic transmission, glutamatergic"/>
    <property type="evidence" value="ECO:0007669"/>
    <property type="project" value="TreeGrafter"/>
</dbReference>
<dbReference type="Pfam" id="PF13903">
    <property type="entry name" value="Claudin_2"/>
    <property type="match status" value="1"/>
</dbReference>
<dbReference type="InterPro" id="IPR004031">
    <property type="entry name" value="PMP22/EMP/MP20/Claudin"/>
</dbReference>
<dbReference type="GO" id="GO:0098970">
    <property type="term" value="P:postsynaptic neurotransmitter receptor diffusion trapping"/>
    <property type="evidence" value="ECO:0007669"/>
    <property type="project" value="TreeGrafter"/>
</dbReference>
<evidence type="ECO:0008006" key="10">
    <source>
        <dbReference type="Google" id="ProtNLM"/>
    </source>
</evidence>
<feature type="transmembrane region" description="Helical" evidence="7">
    <location>
        <begin position="105"/>
        <end position="123"/>
    </location>
</feature>
<dbReference type="Proteomes" id="UP001347796">
    <property type="component" value="Unassembled WGS sequence"/>
</dbReference>
<keyword evidence="4 7" id="KW-1133">Transmembrane helix</keyword>
<comment type="subcellular location">
    <subcellularLocation>
        <location evidence="1">Membrane</location>
        <topology evidence="1">Multi-pass membrane protein</topology>
    </subcellularLocation>
</comment>
<dbReference type="PANTHER" id="PTHR12107:SF0">
    <property type="entry name" value="STARGAZIN (MAMMALIAN CALCIUM CHANNEL) HOMOLOG"/>
    <property type="match status" value="1"/>
</dbReference>
<feature type="transmembrane region" description="Helical" evidence="7">
    <location>
        <begin position="135"/>
        <end position="159"/>
    </location>
</feature>
<dbReference type="AlphaFoldDB" id="A0AAN8G9W4"/>
<dbReference type="GO" id="GO:0098943">
    <property type="term" value="P:neurotransmitter receptor transport, postsynaptic endosome to lysosome"/>
    <property type="evidence" value="ECO:0007669"/>
    <property type="project" value="TreeGrafter"/>
</dbReference>
<evidence type="ECO:0000256" key="7">
    <source>
        <dbReference type="SAM" id="Phobius"/>
    </source>
</evidence>
<evidence type="ECO:0000256" key="1">
    <source>
        <dbReference type="ARBA" id="ARBA00004141"/>
    </source>
</evidence>
<comment type="similarity">
    <text evidence="2">Belongs to the PMP-22/EMP/MP20 family. CACNG subfamily.</text>
</comment>
<evidence type="ECO:0000256" key="2">
    <source>
        <dbReference type="ARBA" id="ARBA00007111"/>
    </source>
</evidence>
<dbReference type="InterPro" id="IPR051072">
    <property type="entry name" value="CACNG_subunit"/>
</dbReference>
<gene>
    <name evidence="8" type="ORF">SNE40_020149</name>
</gene>
<dbReference type="GO" id="GO:0005245">
    <property type="term" value="F:voltage-gated calcium channel activity"/>
    <property type="evidence" value="ECO:0007669"/>
    <property type="project" value="TreeGrafter"/>
</dbReference>
<dbReference type="GO" id="GO:0098839">
    <property type="term" value="C:postsynaptic density membrane"/>
    <property type="evidence" value="ECO:0007669"/>
    <property type="project" value="TreeGrafter"/>
</dbReference>
<keyword evidence="3 7" id="KW-0812">Transmembrane</keyword>
<evidence type="ECO:0000256" key="5">
    <source>
        <dbReference type="ARBA" id="ARBA00023136"/>
    </source>
</evidence>
<comment type="caution">
    <text evidence="8">The sequence shown here is derived from an EMBL/GenBank/DDBJ whole genome shotgun (WGS) entry which is preliminary data.</text>
</comment>
<reference evidence="8 9" key="1">
    <citation type="submission" date="2024-01" db="EMBL/GenBank/DDBJ databases">
        <title>The genome of the rayed Mediterranean limpet Patella caerulea (Linnaeus, 1758).</title>
        <authorList>
            <person name="Anh-Thu Weber A."/>
            <person name="Halstead-Nussloch G."/>
        </authorList>
    </citation>
    <scope>NUCLEOTIDE SEQUENCE [LARGE SCALE GENOMIC DNA]</scope>
    <source>
        <strain evidence="8">AATW-2023a</strain>
        <tissue evidence="8">Whole specimen</tissue>
    </source>
</reference>
<evidence type="ECO:0000313" key="9">
    <source>
        <dbReference type="Proteomes" id="UP001347796"/>
    </source>
</evidence>
<feature type="transmembrane region" description="Helical" evidence="7">
    <location>
        <begin position="12"/>
        <end position="36"/>
    </location>
</feature>